<gene>
    <name evidence="1" type="ordered locus">Sez_1192</name>
</gene>
<evidence type="ECO:0000313" key="1">
    <source>
        <dbReference type="EMBL" id="ACG62537.1"/>
    </source>
</evidence>
<protein>
    <submittedName>
        <fullName evidence="1">Uncharacterized protein</fullName>
    </submittedName>
</protein>
<dbReference type="AlphaFoldDB" id="B4U3H0"/>
<dbReference type="KEGG" id="sez:Sez_1192"/>
<dbReference type="Proteomes" id="UP000001873">
    <property type="component" value="Chromosome"/>
</dbReference>
<organism evidence="1 2">
    <name type="scientific">Streptococcus equi subsp. zooepidemicus (strain MGCS10565)</name>
    <dbReference type="NCBI Taxonomy" id="552526"/>
    <lineage>
        <taxon>Bacteria</taxon>
        <taxon>Bacillati</taxon>
        <taxon>Bacillota</taxon>
        <taxon>Bacilli</taxon>
        <taxon>Lactobacillales</taxon>
        <taxon>Streptococcaceae</taxon>
        <taxon>Streptococcus</taxon>
    </lineage>
</organism>
<name>B4U3H0_STREM</name>
<evidence type="ECO:0000313" key="2">
    <source>
        <dbReference type="Proteomes" id="UP000001873"/>
    </source>
</evidence>
<dbReference type="HOGENOM" id="CLU_193874_0_0_9"/>
<dbReference type="EMBL" id="CP001129">
    <property type="protein sequence ID" value="ACG62537.1"/>
    <property type="molecule type" value="Genomic_DNA"/>
</dbReference>
<proteinExistence type="predicted"/>
<sequence length="58" mass="6726">MFGFLLKILPKNLWQDFYFTKRYLGVALSFNADYDIAGDILLKLSMSLLVAGGSYWNW</sequence>
<reference evidence="1 2" key="1">
    <citation type="journal article" date="2008" name="PLoS ONE">
        <title>Genome sequence of a lancefield group C Streptococcus zooepidemicus strain causing epidemic nephritis: new information about an old disease.</title>
        <authorList>
            <person name="Beres S.B."/>
            <person name="Sesso R."/>
            <person name="Pinto S.W.L."/>
            <person name="Hoe N.P."/>
            <person name="Porcella S.F."/>
            <person name="Deleo F.R."/>
            <person name="Musser J.M."/>
        </authorList>
    </citation>
    <scope>NUCLEOTIDE SEQUENCE [LARGE SCALE GENOMIC DNA]</scope>
    <source>
        <strain evidence="1 2">MGCS10565</strain>
    </source>
</reference>
<accession>B4U3H0</accession>